<dbReference type="EMBL" id="CP002048">
    <property type="protein sequence ID" value="ADI02077.1"/>
    <property type="molecule type" value="Genomic_DNA"/>
</dbReference>
<dbReference type="PROSITE" id="PS00430">
    <property type="entry name" value="TONB_DEPENDENT_REC_1"/>
    <property type="match status" value="1"/>
</dbReference>
<dbReference type="PANTHER" id="PTHR34387">
    <property type="entry name" value="SLR1258 PROTEIN"/>
    <property type="match status" value="1"/>
</dbReference>
<evidence type="ECO:0000256" key="1">
    <source>
        <dbReference type="SAM" id="Phobius"/>
    </source>
</evidence>
<proteinExistence type="predicted"/>
<keyword evidence="3" id="KW-1185">Reference proteome</keyword>
<sequence length="244" mass="27134">MENRNSWHVWVAFILALGLIVSSSIVTWGLLRVKAAGNTITVTGSAKKEIVSDLAVWTGNFSVRTKDLKTGYNQLKVNEATVKKYLIEQGIPEKDIEFSSINTSTNYVIGPSGQYTSEIESYVLNEEVKVQSKDVQKLKQLALQATDLMNQGLEFQSYPPQYFYTKLPELKVKMLSLATQDAKRRAEEIAGNAGSKVGALRSARMGVFQITPRYSNEISDYGINDTSSLEKEITAVVSCSFEIR</sequence>
<dbReference type="Gene3D" id="3.30.70.2970">
    <property type="entry name" value="Protein of unknown function (DUF541), domain 2"/>
    <property type="match status" value="1"/>
</dbReference>
<dbReference type="Gene3D" id="3.30.110.170">
    <property type="entry name" value="Protein of unknown function (DUF541), domain 1"/>
    <property type="match status" value="1"/>
</dbReference>
<evidence type="ECO:0008006" key="4">
    <source>
        <dbReference type="Google" id="ProtNLM"/>
    </source>
</evidence>
<dbReference type="GO" id="GO:0006974">
    <property type="term" value="P:DNA damage response"/>
    <property type="evidence" value="ECO:0007669"/>
    <property type="project" value="TreeGrafter"/>
</dbReference>
<dbReference type="STRING" id="643648.Slip_1310"/>
<dbReference type="OrthoDB" id="9785289at2"/>
<accession>D7CMZ2</accession>
<organism evidence="2 3">
    <name type="scientific">Syntrophothermus lipocalidus (strain DSM 12680 / TGB-C1)</name>
    <dbReference type="NCBI Taxonomy" id="643648"/>
    <lineage>
        <taxon>Bacteria</taxon>
        <taxon>Bacillati</taxon>
        <taxon>Bacillota</taxon>
        <taxon>Clostridia</taxon>
        <taxon>Eubacteriales</taxon>
        <taxon>Syntrophomonadaceae</taxon>
        <taxon>Syntrophothermus</taxon>
    </lineage>
</organism>
<keyword evidence="1" id="KW-1133">Transmembrane helix</keyword>
<dbReference type="HOGENOM" id="CLU_077423_0_0_9"/>
<gene>
    <name evidence="2" type="ordered locus">Slip_1310</name>
</gene>
<dbReference type="RefSeq" id="WP_013175479.1">
    <property type="nucleotide sequence ID" value="NC_014220.1"/>
</dbReference>
<dbReference type="PANTHER" id="PTHR34387:SF2">
    <property type="entry name" value="SLR1258 PROTEIN"/>
    <property type="match status" value="1"/>
</dbReference>
<dbReference type="KEGG" id="slp:Slip_1310"/>
<keyword evidence="1" id="KW-0472">Membrane</keyword>
<protein>
    <recommendedName>
        <fullName evidence="4">SIMPL domain-containing protein</fullName>
    </recommendedName>
</protein>
<keyword evidence="1" id="KW-0812">Transmembrane</keyword>
<dbReference type="InterPro" id="IPR007497">
    <property type="entry name" value="SIMPL/DUF541"/>
</dbReference>
<dbReference type="PIRSF" id="PIRSF029033">
    <property type="entry name" value="UCP029033"/>
    <property type="match status" value="1"/>
</dbReference>
<dbReference type="InterPro" id="IPR052022">
    <property type="entry name" value="26kDa_periplasmic_antigen"/>
</dbReference>
<feature type="transmembrane region" description="Helical" evidence="1">
    <location>
        <begin position="7"/>
        <end position="31"/>
    </location>
</feature>
<dbReference type="InterPro" id="IPR016907">
    <property type="entry name" value="UCP029033"/>
</dbReference>
<reference evidence="3" key="1">
    <citation type="journal article" date="2010" name="Stand. Genomic Sci.">
        <title>Complete genome sequence of Syntrophothermus lipocalidus type strain (TGB-C1T).</title>
        <authorList>
            <consortium name="US DOE Joint Genome Institute (JGI-PGF)"/>
            <person name="Djao O."/>
            <person name="Zhang X."/>
            <person name="Lucas S."/>
            <person name="Lapidus A."/>
            <person name="Glavina Del Rio T."/>
            <person name="Nolan M."/>
            <person name="Tice H."/>
            <person name="Cheng J."/>
            <person name="Han C."/>
            <person name="Tapia R."/>
            <person name="Goodwin L."/>
            <person name="Pitluck S."/>
            <person name="Liolios K."/>
            <person name="Ivanova N."/>
            <person name="Mavromatis K."/>
            <person name="Mikhailova N."/>
            <person name="Ovchinnikova G."/>
            <person name="Pati A."/>
            <person name="Brambilla E."/>
            <person name="Chen A."/>
            <person name="Palaniappan K."/>
            <person name="Land M."/>
            <person name="Hauser L."/>
            <person name="Chang Y."/>
            <person name="Jeffries C."/>
            <person name="Rohde M."/>
            <person name="Sikorski J."/>
            <person name="Spring S."/>
            <person name="Goker M."/>
            <person name="Detter J."/>
            <person name="Woyke T."/>
            <person name="Bristow J."/>
            <person name="Eisen J."/>
            <person name="Markowitz V."/>
            <person name="Hugenholtz P."/>
            <person name="Kyrpides N."/>
            <person name="Klenk H."/>
        </authorList>
    </citation>
    <scope>NUCLEOTIDE SEQUENCE [LARGE SCALE GENOMIC DNA]</scope>
    <source>
        <strain evidence="3">DSM 12680 / TGB-C1</strain>
    </source>
</reference>
<evidence type="ECO:0000313" key="3">
    <source>
        <dbReference type="Proteomes" id="UP000000378"/>
    </source>
</evidence>
<dbReference type="AlphaFoldDB" id="D7CMZ2"/>
<dbReference type="InterPro" id="IPR010916">
    <property type="entry name" value="TonB_box_CS"/>
</dbReference>
<name>D7CMZ2_SYNLT</name>
<reference evidence="2 3" key="2">
    <citation type="journal article" date="2010" name="Stand. Genomic Sci.">
        <title>Complete genome sequence of Syntrophothermus lipocalidus type strain (TGB-C1).</title>
        <authorList>
            <person name="Djao O.D."/>
            <person name="Zhang X."/>
            <person name="Lucas S."/>
            <person name="Lapidus A."/>
            <person name="Del Rio T.G."/>
            <person name="Nolan M."/>
            <person name="Tice H."/>
            <person name="Cheng J.F."/>
            <person name="Han C."/>
            <person name="Tapia R."/>
            <person name="Goodwin L."/>
            <person name="Pitluck S."/>
            <person name="Liolios K."/>
            <person name="Ivanova N."/>
            <person name="Mavromatis K."/>
            <person name="Mikhailova N."/>
            <person name="Ovchinnikova G."/>
            <person name="Pati A."/>
            <person name="Brambilla E."/>
            <person name="Chen A."/>
            <person name="Palaniappan K."/>
            <person name="Land M."/>
            <person name="Hauser L."/>
            <person name="Chang Y.J."/>
            <person name="Jeffries C.D."/>
            <person name="Rohde M."/>
            <person name="Sikorski J."/>
            <person name="Spring S."/>
            <person name="Goker M."/>
            <person name="Detter J.C."/>
            <person name="Woyke T."/>
            <person name="Bristow J."/>
            <person name="Eisen J.A."/>
            <person name="Markowitz V."/>
            <person name="Hugenholtz P."/>
            <person name="Kyrpides N.C."/>
            <person name="Klenk H.P."/>
        </authorList>
    </citation>
    <scope>NUCLEOTIDE SEQUENCE [LARGE SCALE GENOMIC DNA]</scope>
    <source>
        <strain evidence="3">DSM 12680 / TGB-C1</strain>
    </source>
</reference>
<dbReference type="eggNOG" id="COG2859">
    <property type="taxonomic scope" value="Bacteria"/>
</dbReference>
<evidence type="ECO:0000313" key="2">
    <source>
        <dbReference type="EMBL" id="ADI02077.1"/>
    </source>
</evidence>
<dbReference type="Proteomes" id="UP000000378">
    <property type="component" value="Chromosome"/>
</dbReference>
<dbReference type="Pfam" id="PF04402">
    <property type="entry name" value="SIMPL"/>
    <property type="match status" value="1"/>
</dbReference>